<accession>A0AAV7UTZ1</accession>
<feature type="non-terminal residue" evidence="1">
    <location>
        <position position="1"/>
    </location>
</feature>
<feature type="non-terminal residue" evidence="1">
    <location>
        <position position="51"/>
    </location>
</feature>
<dbReference type="InterPro" id="IPR042566">
    <property type="entry name" value="L1_C"/>
</dbReference>
<comment type="caution">
    <text evidence="1">The sequence shown here is derived from an EMBL/GenBank/DDBJ whole genome shotgun (WGS) entry which is preliminary data.</text>
</comment>
<reference evidence="1" key="1">
    <citation type="journal article" date="2022" name="bioRxiv">
        <title>Sequencing and chromosome-scale assembly of the giantPleurodeles waltlgenome.</title>
        <authorList>
            <person name="Brown T."/>
            <person name="Elewa A."/>
            <person name="Iarovenko S."/>
            <person name="Subramanian E."/>
            <person name="Araus A.J."/>
            <person name="Petzold A."/>
            <person name="Susuki M."/>
            <person name="Suzuki K.-i.T."/>
            <person name="Hayashi T."/>
            <person name="Toyoda A."/>
            <person name="Oliveira C."/>
            <person name="Osipova E."/>
            <person name="Leigh N.D."/>
            <person name="Simon A."/>
            <person name="Yun M.H."/>
        </authorList>
    </citation>
    <scope>NUCLEOTIDE SEQUENCE</scope>
    <source>
        <strain evidence="1">20211129_DDA</strain>
        <tissue evidence="1">Liver</tissue>
    </source>
</reference>
<dbReference type="EMBL" id="JANPWB010000004">
    <property type="protein sequence ID" value="KAJ1192573.1"/>
    <property type="molecule type" value="Genomic_DNA"/>
</dbReference>
<evidence type="ECO:0000313" key="1">
    <source>
        <dbReference type="EMBL" id="KAJ1192573.1"/>
    </source>
</evidence>
<name>A0AAV7UTZ1_PLEWA</name>
<protein>
    <submittedName>
        <fullName evidence="1">Uncharacterized protein</fullName>
    </submittedName>
</protein>
<dbReference type="AlphaFoldDB" id="A0AAV7UTZ1"/>
<proteinExistence type="predicted"/>
<gene>
    <name evidence="1" type="ORF">NDU88_001880</name>
</gene>
<dbReference type="Gene3D" id="3.30.250.20">
    <property type="entry name" value="L1 transposable element, C-terminal domain"/>
    <property type="match status" value="1"/>
</dbReference>
<keyword evidence="2" id="KW-1185">Reference proteome</keyword>
<sequence length="51" mass="6069">LYVTGPVPERSFDEIKKILRSKDIKYMMLFLARFRVQAEGKSWFFTTPVEV</sequence>
<dbReference type="Proteomes" id="UP001066276">
    <property type="component" value="Chromosome 2_2"/>
</dbReference>
<evidence type="ECO:0000313" key="2">
    <source>
        <dbReference type="Proteomes" id="UP001066276"/>
    </source>
</evidence>
<organism evidence="1 2">
    <name type="scientific">Pleurodeles waltl</name>
    <name type="common">Iberian ribbed newt</name>
    <dbReference type="NCBI Taxonomy" id="8319"/>
    <lineage>
        <taxon>Eukaryota</taxon>
        <taxon>Metazoa</taxon>
        <taxon>Chordata</taxon>
        <taxon>Craniata</taxon>
        <taxon>Vertebrata</taxon>
        <taxon>Euteleostomi</taxon>
        <taxon>Amphibia</taxon>
        <taxon>Batrachia</taxon>
        <taxon>Caudata</taxon>
        <taxon>Salamandroidea</taxon>
        <taxon>Salamandridae</taxon>
        <taxon>Pleurodelinae</taxon>
        <taxon>Pleurodeles</taxon>
    </lineage>
</organism>